<comment type="caution">
    <text evidence="1">The sequence shown here is derived from an EMBL/GenBank/DDBJ whole genome shotgun (WGS) entry which is preliminary data.</text>
</comment>
<evidence type="ECO:0000313" key="2">
    <source>
        <dbReference type="Proteomes" id="UP001280581"/>
    </source>
</evidence>
<sequence length="332" mass="36900">MQSRSPAPQDLVVENIIQVVGNHLKAEWTRKKIPNGLYEAYARAELDEEESANVIFRRASFRVWLAYWLASCGKHHFSGRTAQLRTLDTFNKLPSEKKQSAAEILAAIVPHPTVKDAINKILTRWKTLHPDLRPRETSPPRLTNVAVTNSIATDPGSTINGSRAQLQSNASMEATMAMIPHRTSSSIKRYLVEGQAKAGIQMTFPLRPTQLPCSITFELEGDIIEDIASALFGVVVKSDEEIRYLHYPGGTEVFAHEGRFKLRNGKKQVMAELLGFEIATAVETSPLFQQDKEQDRTKCISMSISNDPRQAAFLSLSLGLAKGTLISAKLYP</sequence>
<evidence type="ECO:0000313" key="1">
    <source>
        <dbReference type="EMBL" id="KAK3207308.1"/>
    </source>
</evidence>
<protein>
    <submittedName>
        <fullName evidence="1">Uncharacterized protein</fullName>
    </submittedName>
</protein>
<reference evidence="1 2" key="1">
    <citation type="submission" date="2021-02" db="EMBL/GenBank/DDBJ databases">
        <title>Genome assembly of Pseudopithomyces chartarum.</title>
        <authorList>
            <person name="Jauregui R."/>
            <person name="Singh J."/>
            <person name="Voisey C."/>
        </authorList>
    </citation>
    <scope>NUCLEOTIDE SEQUENCE [LARGE SCALE GENOMIC DNA]</scope>
    <source>
        <strain evidence="1 2">AGR01</strain>
    </source>
</reference>
<proteinExistence type="predicted"/>
<name>A0AAN6LTK0_9PLEO</name>
<keyword evidence="2" id="KW-1185">Reference proteome</keyword>
<organism evidence="1 2">
    <name type="scientific">Pseudopithomyces chartarum</name>
    <dbReference type="NCBI Taxonomy" id="1892770"/>
    <lineage>
        <taxon>Eukaryota</taxon>
        <taxon>Fungi</taxon>
        <taxon>Dikarya</taxon>
        <taxon>Ascomycota</taxon>
        <taxon>Pezizomycotina</taxon>
        <taxon>Dothideomycetes</taxon>
        <taxon>Pleosporomycetidae</taxon>
        <taxon>Pleosporales</taxon>
        <taxon>Massarineae</taxon>
        <taxon>Didymosphaeriaceae</taxon>
        <taxon>Pseudopithomyces</taxon>
    </lineage>
</organism>
<dbReference type="EMBL" id="WVTA01000009">
    <property type="protein sequence ID" value="KAK3207308.1"/>
    <property type="molecule type" value="Genomic_DNA"/>
</dbReference>
<dbReference type="AlphaFoldDB" id="A0AAN6LTK0"/>
<gene>
    <name evidence="1" type="ORF">GRF29_103g502383</name>
</gene>
<dbReference type="Proteomes" id="UP001280581">
    <property type="component" value="Unassembled WGS sequence"/>
</dbReference>
<accession>A0AAN6LTK0</accession>